<evidence type="ECO:0000256" key="1">
    <source>
        <dbReference type="ARBA" id="ARBA00006901"/>
    </source>
</evidence>
<dbReference type="AlphaFoldDB" id="A0A8C3VV59"/>
<dbReference type="GeneTree" id="ENSGT00940000160500"/>
<comment type="similarity">
    <text evidence="1">Belongs to the ATP synthase subunit s family.</text>
</comment>
<dbReference type="Ensembl" id="ENSCWAT00000005492.1">
    <property type="protein sequence ID" value="ENSCWAP00000005074.1"/>
    <property type="gene ID" value="ENSCWAG00000003874.1"/>
</dbReference>
<gene>
    <name evidence="6" type="primary">DMAC2</name>
</gene>
<evidence type="ECO:0000256" key="3">
    <source>
        <dbReference type="ARBA" id="ARBA00062608"/>
    </source>
</evidence>
<sequence>MAASRVSLHLMARNSGTSSIRALSRAVDSEGSQRKGRTLLQFLADYFCDVEAVREYLLRKQVLKVHQKNRFQGNEWIRSGHGLSPLEFRKFQEVPVEAVDASGCAINYQGLDNLLALKELQSLSLQHCPHVDDWCLSRLHQLADSLQELSLAGCPRVSERGLACLHHLQNLRRLDISDLPAVSSPGLTQILVEEMLPNCEVRGSDWARGLKLGLEEQAQGPK</sequence>
<evidence type="ECO:0000256" key="5">
    <source>
        <dbReference type="ARBA" id="ARBA00076566"/>
    </source>
</evidence>
<evidence type="ECO:0000313" key="7">
    <source>
        <dbReference type="Proteomes" id="UP000694540"/>
    </source>
</evidence>
<dbReference type="InterPro" id="IPR032675">
    <property type="entry name" value="LRR_dom_sf"/>
</dbReference>
<dbReference type="Gene3D" id="3.80.10.10">
    <property type="entry name" value="Ribonuclease Inhibitor"/>
    <property type="match status" value="1"/>
</dbReference>
<organism evidence="6 7">
    <name type="scientific">Catagonus wagneri</name>
    <name type="common">Chacoan peccary</name>
    <dbReference type="NCBI Taxonomy" id="51154"/>
    <lineage>
        <taxon>Eukaryota</taxon>
        <taxon>Metazoa</taxon>
        <taxon>Chordata</taxon>
        <taxon>Craniata</taxon>
        <taxon>Vertebrata</taxon>
        <taxon>Euteleostomi</taxon>
        <taxon>Mammalia</taxon>
        <taxon>Eutheria</taxon>
        <taxon>Laurasiatheria</taxon>
        <taxon>Artiodactyla</taxon>
        <taxon>Suina</taxon>
        <taxon>Tayassuidae</taxon>
        <taxon>Catagonus</taxon>
    </lineage>
</organism>
<comment type="function">
    <text evidence="2">Required for the assembly of the mitochondrial NADH:ubiquinone oxidoreductase complex (complex I). Involved in the assembly of the distal region of complex I.</text>
</comment>
<proteinExistence type="inferred from homology"/>
<comment type="subunit">
    <text evidence="3">Interacts with incompletely assembled mitochondrial NADH:ubiquinone oxidoreductase complex (complex I).</text>
</comment>
<reference evidence="6" key="2">
    <citation type="submission" date="2025-09" db="UniProtKB">
        <authorList>
            <consortium name="Ensembl"/>
        </authorList>
    </citation>
    <scope>IDENTIFICATION</scope>
</reference>
<accession>A0A8C3VV59</accession>
<evidence type="ECO:0000256" key="4">
    <source>
        <dbReference type="ARBA" id="ARBA00072316"/>
    </source>
</evidence>
<keyword evidence="7" id="KW-1185">Reference proteome</keyword>
<dbReference type="FunFam" id="3.80.10.10:FF:000168">
    <property type="entry name" value="Distal membrane arm assembly complex 2"/>
    <property type="match status" value="1"/>
</dbReference>
<protein>
    <recommendedName>
        <fullName evidence="4">Distal membrane-arm assembly complex protein 2</fullName>
    </recommendedName>
    <alternativeName>
        <fullName evidence="5">ATP synthase subunit s-like protein</fullName>
    </alternativeName>
</protein>
<dbReference type="Proteomes" id="UP000694540">
    <property type="component" value="Unplaced"/>
</dbReference>
<evidence type="ECO:0000256" key="2">
    <source>
        <dbReference type="ARBA" id="ARBA00057777"/>
    </source>
</evidence>
<reference evidence="6" key="1">
    <citation type="submission" date="2025-08" db="UniProtKB">
        <authorList>
            <consortium name="Ensembl"/>
        </authorList>
    </citation>
    <scope>IDENTIFICATION</scope>
</reference>
<name>A0A8C3VV59_9CETA</name>
<dbReference type="SUPFAM" id="SSF52047">
    <property type="entry name" value="RNI-like"/>
    <property type="match status" value="1"/>
</dbReference>
<evidence type="ECO:0000313" key="6">
    <source>
        <dbReference type="Ensembl" id="ENSCWAP00000005074.1"/>
    </source>
</evidence>